<protein>
    <recommendedName>
        <fullName evidence="3">Aminoglycoside phosphotransferase domain-containing protein</fullName>
    </recommendedName>
</protein>
<dbReference type="STRING" id="454130.A0A0U5FVM3"/>
<evidence type="ECO:0000313" key="2">
    <source>
        <dbReference type="Proteomes" id="UP000054771"/>
    </source>
</evidence>
<dbReference type="PANTHER" id="PTHR21310:SF37">
    <property type="entry name" value="AMINOGLYCOSIDE PHOSPHOTRANSFERASE DOMAIN-CONTAINING PROTEIN"/>
    <property type="match status" value="1"/>
</dbReference>
<dbReference type="Gene3D" id="3.90.1200.10">
    <property type="match status" value="1"/>
</dbReference>
<dbReference type="PANTHER" id="PTHR21310">
    <property type="entry name" value="AMINOGLYCOSIDE PHOSPHOTRANSFERASE-RELATED-RELATED"/>
    <property type="match status" value="1"/>
</dbReference>
<evidence type="ECO:0000313" key="1">
    <source>
        <dbReference type="EMBL" id="CEL03531.1"/>
    </source>
</evidence>
<dbReference type="EMBL" id="CDMC01000003">
    <property type="protein sequence ID" value="CEL03531.1"/>
    <property type="molecule type" value="Genomic_DNA"/>
</dbReference>
<organism evidence="1 2">
    <name type="scientific">Aspergillus calidoustus</name>
    <dbReference type="NCBI Taxonomy" id="454130"/>
    <lineage>
        <taxon>Eukaryota</taxon>
        <taxon>Fungi</taxon>
        <taxon>Dikarya</taxon>
        <taxon>Ascomycota</taxon>
        <taxon>Pezizomycotina</taxon>
        <taxon>Eurotiomycetes</taxon>
        <taxon>Eurotiomycetidae</taxon>
        <taxon>Eurotiales</taxon>
        <taxon>Aspergillaceae</taxon>
        <taxon>Aspergillus</taxon>
        <taxon>Aspergillus subgen. Nidulantes</taxon>
    </lineage>
</organism>
<evidence type="ECO:0008006" key="3">
    <source>
        <dbReference type="Google" id="ProtNLM"/>
    </source>
</evidence>
<gene>
    <name evidence="1" type="ORF">ASPCAL04685</name>
</gene>
<accession>A0A0U5FVM3</accession>
<reference evidence="2" key="1">
    <citation type="journal article" date="2016" name="Genome Announc.">
        <title>Draft genome sequences of fungus Aspergillus calidoustus.</title>
        <authorList>
            <person name="Horn F."/>
            <person name="Linde J."/>
            <person name="Mattern D.J."/>
            <person name="Walther G."/>
            <person name="Guthke R."/>
            <person name="Scherlach K."/>
            <person name="Martin K."/>
            <person name="Brakhage A.A."/>
            <person name="Petzke L."/>
            <person name="Valiante V."/>
        </authorList>
    </citation>
    <scope>NUCLEOTIDE SEQUENCE [LARGE SCALE GENOMIC DNA]</scope>
    <source>
        <strain evidence="2">SF006504</strain>
    </source>
</reference>
<dbReference type="AlphaFoldDB" id="A0A0U5FVM3"/>
<name>A0A0U5FVM3_ASPCI</name>
<keyword evidence="2" id="KW-1185">Reference proteome</keyword>
<dbReference type="InterPro" id="IPR051678">
    <property type="entry name" value="AGP_Transferase"/>
</dbReference>
<sequence length="224" mass="26079">MLADTSYDIYDVSKTFSSATSYFQDVAEQDMQRLLGQPNSVDNREDARRKYLHNKIFTVIIPRFVDSKYDDGPFKLICDDFRFGNILVNSAQDLNIVAVLDWEWAYAAPFRMLYSPPGWLLLKKPFDWDGDVSKYNSLLRMFVNVLEEEQQKRAGYHSMPSLAALMHESMESDRFGFHEILYACFESPDSRAWVAIRQLLPSIDELVTVPGAEIEFFVNRKWRS</sequence>
<dbReference type="OrthoDB" id="4496848at2759"/>
<proteinExistence type="predicted"/>
<dbReference type="Proteomes" id="UP000054771">
    <property type="component" value="Unassembled WGS sequence"/>
</dbReference>